<protein>
    <submittedName>
        <fullName evidence="2">Uncharacterized protein</fullName>
    </submittedName>
</protein>
<proteinExistence type="predicted"/>
<evidence type="ECO:0000313" key="2">
    <source>
        <dbReference type="EMBL" id="KAK9958680.1"/>
    </source>
</evidence>
<gene>
    <name evidence="2" type="ORF">ABG768_010785</name>
</gene>
<reference evidence="2 3" key="1">
    <citation type="submission" date="2024-05" db="EMBL/GenBank/DDBJ databases">
        <title>A high-quality chromosomal-level genome assembly of Topmouth culter (Culter alburnus).</title>
        <authorList>
            <person name="Zhao H."/>
        </authorList>
    </citation>
    <scope>NUCLEOTIDE SEQUENCE [LARGE SCALE GENOMIC DNA]</scope>
    <source>
        <strain evidence="2">CATC2023</strain>
        <tissue evidence="2">Muscle</tissue>
    </source>
</reference>
<keyword evidence="3" id="KW-1185">Reference proteome</keyword>
<name>A0AAW1ZBC6_CULAL</name>
<sequence>HMKEVHTGLTGYDKSERVTQASALIRDQVSSAAPGCSGTGKLHSVPPPEELDKTLNPE</sequence>
<feature type="non-terminal residue" evidence="2">
    <location>
        <position position="1"/>
    </location>
</feature>
<dbReference type="EMBL" id="JAWDJR010000018">
    <property type="protein sequence ID" value="KAK9958680.1"/>
    <property type="molecule type" value="Genomic_DNA"/>
</dbReference>
<feature type="non-terminal residue" evidence="2">
    <location>
        <position position="58"/>
    </location>
</feature>
<evidence type="ECO:0000256" key="1">
    <source>
        <dbReference type="SAM" id="MobiDB-lite"/>
    </source>
</evidence>
<comment type="caution">
    <text evidence="2">The sequence shown here is derived from an EMBL/GenBank/DDBJ whole genome shotgun (WGS) entry which is preliminary data.</text>
</comment>
<dbReference type="Proteomes" id="UP001479290">
    <property type="component" value="Unassembled WGS sequence"/>
</dbReference>
<feature type="region of interest" description="Disordered" evidence="1">
    <location>
        <begin position="30"/>
        <end position="58"/>
    </location>
</feature>
<accession>A0AAW1ZBC6</accession>
<evidence type="ECO:0000313" key="3">
    <source>
        <dbReference type="Proteomes" id="UP001479290"/>
    </source>
</evidence>
<organism evidence="2 3">
    <name type="scientific">Culter alburnus</name>
    <name type="common">Topmouth culter</name>
    <dbReference type="NCBI Taxonomy" id="194366"/>
    <lineage>
        <taxon>Eukaryota</taxon>
        <taxon>Metazoa</taxon>
        <taxon>Chordata</taxon>
        <taxon>Craniata</taxon>
        <taxon>Vertebrata</taxon>
        <taxon>Euteleostomi</taxon>
        <taxon>Actinopterygii</taxon>
        <taxon>Neopterygii</taxon>
        <taxon>Teleostei</taxon>
        <taxon>Ostariophysi</taxon>
        <taxon>Cypriniformes</taxon>
        <taxon>Xenocyprididae</taxon>
        <taxon>Xenocypridinae</taxon>
        <taxon>Culter</taxon>
    </lineage>
</organism>
<dbReference type="AlphaFoldDB" id="A0AAW1ZBC6"/>